<reference evidence="1 2" key="1">
    <citation type="submission" date="2014-04" db="EMBL/GenBank/DDBJ databases">
        <authorList>
            <consortium name="DOE Joint Genome Institute"/>
            <person name="Kuo A."/>
            <person name="Tarkka M."/>
            <person name="Buscot F."/>
            <person name="Kohler A."/>
            <person name="Nagy L.G."/>
            <person name="Floudas D."/>
            <person name="Copeland A."/>
            <person name="Barry K.W."/>
            <person name="Cichocki N."/>
            <person name="Veneault-Fourrey C."/>
            <person name="LaButti K."/>
            <person name="Lindquist E.A."/>
            <person name="Lipzen A."/>
            <person name="Lundell T."/>
            <person name="Morin E."/>
            <person name="Murat C."/>
            <person name="Sun H."/>
            <person name="Tunlid A."/>
            <person name="Henrissat B."/>
            <person name="Grigoriev I.V."/>
            <person name="Hibbett D.S."/>
            <person name="Martin F."/>
            <person name="Nordberg H.P."/>
            <person name="Cantor M.N."/>
            <person name="Hua S.X."/>
        </authorList>
    </citation>
    <scope>NUCLEOTIDE SEQUENCE [LARGE SCALE GENOMIC DNA]</scope>
    <source>
        <strain evidence="1 2">F 1598</strain>
    </source>
</reference>
<keyword evidence="2" id="KW-1185">Reference proteome</keyword>
<dbReference type="HOGENOM" id="CLU_1960414_0_0_1"/>
<dbReference type="InParanoid" id="A0A0C3ETB9"/>
<organism evidence="1 2">
    <name type="scientific">Piloderma croceum (strain F 1598)</name>
    <dbReference type="NCBI Taxonomy" id="765440"/>
    <lineage>
        <taxon>Eukaryota</taxon>
        <taxon>Fungi</taxon>
        <taxon>Dikarya</taxon>
        <taxon>Basidiomycota</taxon>
        <taxon>Agaricomycotina</taxon>
        <taxon>Agaricomycetes</taxon>
        <taxon>Agaricomycetidae</taxon>
        <taxon>Atheliales</taxon>
        <taxon>Atheliaceae</taxon>
        <taxon>Piloderma</taxon>
    </lineage>
</organism>
<sequence length="128" mass="14274">MTLQPPFFSKEKRKLIVDEATSGDNKVLEGPAEVAQPTPAYVFTRLGSQEAGMEWMSTIRPLQHAPFGVVLILTCSPRMAFPYPKSSRITPWEDGGIMGHQRYTDVTCYAIDKAGQINTLLLFRDINA</sequence>
<protein>
    <submittedName>
        <fullName evidence="1">Uncharacterized protein</fullName>
    </submittedName>
</protein>
<evidence type="ECO:0000313" key="2">
    <source>
        <dbReference type="Proteomes" id="UP000054166"/>
    </source>
</evidence>
<accession>A0A0C3ETB9</accession>
<dbReference type="AlphaFoldDB" id="A0A0C3ETB9"/>
<proteinExistence type="predicted"/>
<gene>
    <name evidence="1" type="ORF">PILCRDRAFT_17432</name>
</gene>
<evidence type="ECO:0000313" key="1">
    <source>
        <dbReference type="EMBL" id="KIM71056.1"/>
    </source>
</evidence>
<name>A0A0C3ETB9_PILCF</name>
<reference evidence="2" key="2">
    <citation type="submission" date="2015-01" db="EMBL/GenBank/DDBJ databases">
        <title>Evolutionary Origins and Diversification of the Mycorrhizal Mutualists.</title>
        <authorList>
            <consortium name="DOE Joint Genome Institute"/>
            <consortium name="Mycorrhizal Genomics Consortium"/>
            <person name="Kohler A."/>
            <person name="Kuo A."/>
            <person name="Nagy L.G."/>
            <person name="Floudas D."/>
            <person name="Copeland A."/>
            <person name="Barry K.W."/>
            <person name="Cichocki N."/>
            <person name="Veneault-Fourrey C."/>
            <person name="LaButti K."/>
            <person name="Lindquist E.A."/>
            <person name="Lipzen A."/>
            <person name="Lundell T."/>
            <person name="Morin E."/>
            <person name="Murat C."/>
            <person name="Riley R."/>
            <person name="Ohm R."/>
            <person name="Sun H."/>
            <person name="Tunlid A."/>
            <person name="Henrissat B."/>
            <person name="Grigoriev I.V."/>
            <person name="Hibbett D.S."/>
            <person name="Martin F."/>
        </authorList>
    </citation>
    <scope>NUCLEOTIDE SEQUENCE [LARGE SCALE GENOMIC DNA]</scope>
    <source>
        <strain evidence="2">F 1598</strain>
    </source>
</reference>
<dbReference type="Proteomes" id="UP000054166">
    <property type="component" value="Unassembled WGS sequence"/>
</dbReference>
<dbReference type="EMBL" id="KN833535">
    <property type="protein sequence ID" value="KIM71056.1"/>
    <property type="molecule type" value="Genomic_DNA"/>
</dbReference>